<feature type="region of interest" description="Disordered" evidence="1">
    <location>
        <begin position="1"/>
        <end position="37"/>
    </location>
</feature>
<feature type="compositionally biased region" description="Polar residues" evidence="1">
    <location>
        <begin position="1"/>
        <end position="13"/>
    </location>
</feature>
<evidence type="ECO:0000313" key="3">
    <source>
        <dbReference type="Proteomes" id="UP000035722"/>
    </source>
</evidence>
<organism evidence="2 3">
    <name type="scientific">Pseudarthrobacter siccitolerans</name>
    <dbReference type="NCBI Taxonomy" id="861266"/>
    <lineage>
        <taxon>Bacteria</taxon>
        <taxon>Bacillati</taxon>
        <taxon>Actinomycetota</taxon>
        <taxon>Actinomycetes</taxon>
        <taxon>Micrococcales</taxon>
        <taxon>Micrococcaceae</taxon>
        <taxon>Pseudarthrobacter</taxon>
    </lineage>
</organism>
<dbReference type="OrthoDB" id="4945999at2"/>
<protein>
    <submittedName>
        <fullName evidence="2">Uncharacterized protein</fullName>
    </submittedName>
</protein>
<accession>A0A024GXA7</accession>
<evidence type="ECO:0000313" key="2">
    <source>
        <dbReference type="EMBL" id="CCQ44124.1"/>
    </source>
</evidence>
<gene>
    <name evidence="2" type="ORF">ARTSIC4J27_46</name>
</gene>
<dbReference type="RefSeq" id="WP_050053215.1">
    <property type="nucleotide sequence ID" value="NZ_CAQI01000024.1"/>
</dbReference>
<dbReference type="AlphaFoldDB" id="A0A024GXA7"/>
<proteinExistence type="predicted"/>
<dbReference type="Proteomes" id="UP000035722">
    <property type="component" value="Unassembled WGS sequence"/>
</dbReference>
<evidence type="ECO:0000256" key="1">
    <source>
        <dbReference type="SAM" id="MobiDB-lite"/>
    </source>
</evidence>
<sequence length="105" mass="11465">MTTARNTHLNSTHARPHNTARPAATRSSTLGAGIATTDTGYVGKPTCDTCRTDEFIYLESYIPPTYRRDGNVATLGEVAYTCTHCEQFSAHSVPVTWTPPGWYLG</sequence>
<dbReference type="EMBL" id="CAQI01000024">
    <property type="protein sequence ID" value="CCQ44124.1"/>
    <property type="molecule type" value="Genomic_DNA"/>
</dbReference>
<keyword evidence="3" id="KW-1185">Reference proteome</keyword>
<name>A0A024GXA7_9MICC</name>
<reference evidence="3" key="1">
    <citation type="journal article" date="2014" name="Genome Announc.">
        <title>Genome Sequence of Arthrobacter siccitolerans 4J27, a Xeroprotectant-Producing Desiccation-Tolerant Microorganism.</title>
        <authorList>
            <person name="Manzanera M."/>
            <person name="Santa-Cruz-Calvo L."/>
            <person name="Vilchez J.I."/>
            <person name="Garcia-Fontana C."/>
            <person name="Silva-Castro G.A."/>
            <person name="Calvo C."/>
            <person name="Gonzalez-Lopez J."/>
        </authorList>
    </citation>
    <scope>NUCLEOTIDE SEQUENCE [LARGE SCALE GENOMIC DNA]</scope>
    <source>
        <strain evidence="3">4J27</strain>
    </source>
</reference>
<comment type="caution">
    <text evidence="2">The sequence shown here is derived from an EMBL/GenBank/DDBJ whole genome shotgun (WGS) entry which is preliminary data.</text>
</comment>